<accession>X6LB16</accession>
<sequence>SKSQSRSYYRRRHDRKQLRSPSPNSKLPAHLSIRKDKDEDKDREKETNEKNESEKSKLTKTESTKEGQDHKDGLASKYDGNILSNQTNSTTGFKEEKLKLCLKD</sequence>
<organism evidence="2 3">
    <name type="scientific">Reticulomyxa filosa</name>
    <dbReference type="NCBI Taxonomy" id="46433"/>
    <lineage>
        <taxon>Eukaryota</taxon>
        <taxon>Sar</taxon>
        <taxon>Rhizaria</taxon>
        <taxon>Retaria</taxon>
        <taxon>Foraminifera</taxon>
        <taxon>Monothalamids</taxon>
        <taxon>Reticulomyxidae</taxon>
        <taxon>Reticulomyxa</taxon>
    </lineage>
</organism>
<keyword evidence="3" id="KW-1185">Reference proteome</keyword>
<dbReference type="Proteomes" id="UP000023152">
    <property type="component" value="Unassembled WGS sequence"/>
</dbReference>
<feature type="compositionally biased region" description="Basic residues" evidence="1">
    <location>
        <begin position="8"/>
        <end position="18"/>
    </location>
</feature>
<proteinExistence type="predicted"/>
<dbReference type="EMBL" id="ASPP01048312">
    <property type="protein sequence ID" value="ETN97889.1"/>
    <property type="molecule type" value="Genomic_DNA"/>
</dbReference>
<feature type="non-terminal residue" evidence="2">
    <location>
        <position position="104"/>
    </location>
</feature>
<reference evidence="2 3" key="1">
    <citation type="journal article" date="2013" name="Curr. Biol.">
        <title>The Genome of the Foraminiferan Reticulomyxa filosa.</title>
        <authorList>
            <person name="Glockner G."/>
            <person name="Hulsmann N."/>
            <person name="Schleicher M."/>
            <person name="Noegel A.A."/>
            <person name="Eichinger L."/>
            <person name="Gallinger C."/>
            <person name="Pawlowski J."/>
            <person name="Sierra R."/>
            <person name="Euteneuer U."/>
            <person name="Pillet L."/>
            <person name="Moustafa A."/>
            <person name="Platzer M."/>
            <person name="Groth M."/>
            <person name="Szafranski K."/>
            <person name="Schliwa M."/>
        </authorList>
    </citation>
    <scope>NUCLEOTIDE SEQUENCE [LARGE SCALE GENOMIC DNA]</scope>
</reference>
<gene>
    <name evidence="2" type="ORF">RFI_39637</name>
</gene>
<feature type="compositionally biased region" description="Basic and acidic residues" evidence="1">
    <location>
        <begin position="33"/>
        <end position="74"/>
    </location>
</feature>
<protein>
    <submittedName>
        <fullName evidence="2">Uncharacterized protein</fullName>
    </submittedName>
</protein>
<feature type="compositionally biased region" description="Polar residues" evidence="1">
    <location>
        <begin position="82"/>
        <end position="92"/>
    </location>
</feature>
<evidence type="ECO:0000256" key="1">
    <source>
        <dbReference type="SAM" id="MobiDB-lite"/>
    </source>
</evidence>
<feature type="non-terminal residue" evidence="2">
    <location>
        <position position="1"/>
    </location>
</feature>
<feature type="region of interest" description="Disordered" evidence="1">
    <location>
        <begin position="1"/>
        <end position="94"/>
    </location>
</feature>
<evidence type="ECO:0000313" key="3">
    <source>
        <dbReference type="Proteomes" id="UP000023152"/>
    </source>
</evidence>
<comment type="caution">
    <text evidence="2">The sequence shown here is derived from an EMBL/GenBank/DDBJ whole genome shotgun (WGS) entry which is preliminary data.</text>
</comment>
<dbReference type="AlphaFoldDB" id="X6LB16"/>
<name>X6LB16_RETFI</name>
<evidence type="ECO:0000313" key="2">
    <source>
        <dbReference type="EMBL" id="ETN97889.1"/>
    </source>
</evidence>